<accession>A0AA97GVD1</accession>
<dbReference type="GO" id="GO:0004035">
    <property type="term" value="F:alkaline phosphatase activity"/>
    <property type="evidence" value="ECO:0007669"/>
    <property type="project" value="UniProtKB-EC"/>
</dbReference>
<dbReference type="SUPFAM" id="SSF56300">
    <property type="entry name" value="Metallo-dependent phosphatases"/>
    <property type="match status" value="1"/>
</dbReference>
<evidence type="ECO:0000259" key="3">
    <source>
        <dbReference type="Pfam" id="PF16655"/>
    </source>
</evidence>
<dbReference type="InterPro" id="IPR018946">
    <property type="entry name" value="PhoD-like_MPP"/>
</dbReference>
<dbReference type="InterPro" id="IPR006311">
    <property type="entry name" value="TAT_signal"/>
</dbReference>
<reference evidence="4" key="1">
    <citation type="submission" date="2023-06" db="EMBL/GenBank/DDBJ databases">
        <title>Gordonia sp. nov. and Pseudochrobactrum sp. nov., two species isolated from the burying beetle Nicrophorus vespilloides.</title>
        <authorList>
            <person name="Poehlein A."/>
            <person name="Guzman J."/>
            <person name="Daniel R."/>
            <person name="Vilcinskas A."/>
        </authorList>
    </citation>
    <scope>NUCLEOTIDE SEQUENCE</scope>
    <source>
        <strain evidence="4">MP11Mi</strain>
    </source>
</reference>
<feature type="signal peptide" evidence="1">
    <location>
        <begin position="1"/>
        <end position="32"/>
    </location>
</feature>
<dbReference type="PANTHER" id="PTHR43606:SF1">
    <property type="entry name" value="PHOD-LIKE PHOSPHATASE METALLOPHOSPHATASE DOMAIN-CONTAINING PROTEIN"/>
    <property type="match status" value="1"/>
</dbReference>
<dbReference type="InterPro" id="IPR052900">
    <property type="entry name" value="Phospholipid_Metab_Enz"/>
</dbReference>
<keyword evidence="1" id="KW-0732">Signal</keyword>
<dbReference type="RefSeq" id="WP_420039705.1">
    <property type="nucleotide sequence ID" value="NZ_CP128986.1"/>
</dbReference>
<protein>
    <submittedName>
        <fullName evidence="4">Alkaline phosphatase D</fullName>
        <ecNumber evidence="4">3.1.3.1</ecNumber>
    </submittedName>
</protein>
<dbReference type="InterPro" id="IPR038607">
    <property type="entry name" value="PhoD-like_sf"/>
</dbReference>
<evidence type="ECO:0000256" key="1">
    <source>
        <dbReference type="SAM" id="SignalP"/>
    </source>
</evidence>
<dbReference type="Pfam" id="PF16655">
    <property type="entry name" value="PhoD_N"/>
    <property type="match status" value="1"/>
</dbReference>
<name>A0AA97GVD1_9ACTN</name>
<dbReference type="PANTHER" id="PTHR43606">
    <property type="entry name" value="PHOSPHATASE, PUTATIVE (AFU_ORTHOLOGUE AFUA_6G08710)-RELATED"/>
    <property type="match status" value="1"/>
</dbReference>
<dbReference type="AlphaFoldDB" id="A0AA97GVD1"/>
<dbReference type="Pfam" id="PF09423">
    <property type="entry name" value="PhoD"/>
    <property type="match status" value="1"/>
</dbReference>
<dbReference type="CDD" id="cd07389">
    <property type="entry name" value="MPP_PhoD"/>
    <property type="match status" value="1"/>
</dbReference>
<dbReference type="InterPro" id="IPR032093">
    <property type="entry name" value="PhoD_N"/>
</dbReference>
<organism evidence="4">
    <name type="scientific">Gordonia sp. MP11Mi</name>
    <dbReference type="NCBI Taxonomy" id="3022769"/>
    <lineage>
        <taxon>Bacteria</taxon>
        <taxon>Bacillati</taxon>
        <taxon>Actinomycetota</taxon>
        <taxon>Actinomycetes</taxon>
        <taxon>Mycobacteriales</taxon>
        <taxon>Gordoniaceae</taxon>
        <taxon>Gordonia</taxon>
    </lineage>
</organism>
<feature type="domain" description="PhoD-like phosphatase metallophosphatase" evidence="2">
    <location>
        <begin position="152"/>
        <end position="511"/>
    </location>
</feature>
<feature type="domain" description="Phospholipase D N-terminal" evidence="3">
    <location>
        <begin position="52"/>
        <end position="135"/>
    </location>
</feature>
<dbReference type="InterPro" id="IPR029052">
    <property type="entry name" value="Metallo-depent_PP-like"/>
</dbReference>
<dbReference type="PROSITE" id="PS51257">
    <property type="entry name" value="PROKAR_LIPOPROTEIN"/>
    <property type="match status" value="1"/>
</dbReference>
<feature type="chain" id="PRO_5041712099" evidence="1">
    <location>
        <begin position="33"/>
        <end position="528"/>
    </location>
</feature>
<dbReference type="Gene3D" id="3.60.21.70">
    <property type="entry name" value="PhoD-like phosphatase"/>
    <property type="match status" value="1"/>
</dbReference>
<evidence type="ECO:0000313" key="4">
    <source>
        <dbReference type="EMBL" id="WOC13928.1"/>
    </source>
</evidence>
<dbReference type="PROSITE" id="PS51318">
    <property type="entry name" value="TAT"/>
    <property type="match status" value="1"/>
</dbReference>
<keyword evidence="4" id="KW-0378">Hydrolase</keyword>
<gene>
    <name evidence="4" type="primary">phoD</name>
    <name evidence="4" type="ORF">MP11Mi_30400</name>
</gene>
<dbReference type="EMBL" id="CP128986">
    <property type="protein sequence ID" value="WOC13928.1"/>
    <property type="molecule type" value="Genomic_DNA"/>
</dbReference>
<proteinExistence type="predicted"/>
<sequence length="528" mass="56632">MPDHRNPALSRRTVLRAGAAGALMIPAGTTLAACSRGDASPGVRRDRPTLTHGVAAGDIATTGALIWARSDQPARMLVETAATESFANAKTFRGPRLTPASDGTGRLRVAGLEPGQTVHYRVTLEGDDGARSEPTTGVLVTAPTSAADITFAWSGDVVGQGWGINPDLDGMTIFGAIADAQPDFFLHSGDAIYADGPVEATKKQNDGNIYRNITTDAKSRPAQTLTEFRGNYAYNLSDKHYRRFAASVAQIIAWDDHEVINNWYPGEDLTGQKREGYTEMNVDILADRARQAWTEWQPATLGDGDRVYRKVAYGPLLDVFVLDMRTYKDANPDAWKTSDDGGILGAAQTQWLIDGLTTSTATWKVVANDLPLSIVVPDTNSDRPGARPSMEAVAQGDPAAPLGREIAFSKILSATKDVPGIVYLTADVHYTAAISYDPNRAGYSDFSPFWEFVSGPLHAGAFPESPLDGTFGAKYEFVHAPTEADTSPAEGFQHFGKVTISSATGTLTVDLCGADGKSLYRKELTPEK</sequence>
<dbReference type="Gene3D" id="2.60.40.380">
    <property type="entry name" value="Purple acid phosphatase-like, N-terminal"/>
    <property type="match status" value="1"/>
</dbReference>
<evidence type="ECO:0000259" key="2">
    <source>
        <dbReference type="Pfam" id="PF09423"/>
    </source>
</evidence>
<dbReference type="EC" id="3.1.3.1" evidence="4"/>